<feature type="transmembrane region" description="Helical" evidence="7">
    <location>
        <begin position="87"/>
        <end position="106"/>
    </location>
</feature>
<organism evidence="9 10">
    <name type="scientific">Trichoplax adhaerens</name>
    <name type="common">Trichoplax reptans</name>
    <dbReference type="NCBI Taxonomy" id="10228"/>
    <lineage>
        <taxon>Eukaryota</taxon>
        <taxon>Metazoa</taxon>
        <taxon>Placozoa</taxon>
        <taxon>Uniplacotomia</taxon>
        <taxon>Trichoplacea</taxon>
        <taxon>Trichoplacidae</taxon>
        <taxon>Trichoplax</taxon>
    </lineage>
</organism>
<evidence type="ECO:0000259" key="8">
    <source>
        <dbReference type="PROSITE" id="PS50262"/>
    </source>
</evidence>
<feature type="transmembrane region" description="Helical" evidence="7">
    <location>
        <begin position="43"/>
        <end position="67"/>
    </location>
</feature>
<dbReference type="InterPro" id="IPR017452">
    <property type="entry name" value="GPCR_Rhodpsn_7TM"/>
</dbReference>
<keyword evidence="3 7" id="KW-0812">Transmembrane</keyword>
<keyword evidence="5 7" id="KW-0472">Membrane</keyword>
<feature type="transmembrane region" description="Helical" evidence="7">
    <location>
        <begin position="301"/>
        <end position="323"/>
    </location>
</feature>
<keyword evidence="4 7" id="KW-1133">Transmembrane helix</keyword>
<dbReference type="AlphaFoldDB" id="B3SBE3"/>
<dbReference type="InterPro" id="IPR000276">
    <property type="entry name" value="GPCR_Rhodpsn"/>
</dbReference>
<feature type="transmembrane region" description="Helical" evidence="7">
    <location>
        <begin position="6"/>
        <end position="31"/>
    </location>
</feature>
<evidence type="ECO:0000256" key="7">
    <source>
        <dbReference type="SAM" id="Phobius"/>
    </source>
</evidence>
<accession>B3SBE3</accession>
<dbReference type="Gene3D" id="1.20.1070.10">
    <property type="entry name" value="Rhodopsin 7-helix transmembrane proteins"/>
    <property type="match status" value="1"/>
</dbReference>
<sequence>MQPALTVMACLYIMIMVIAIPGNSLILWITLANRHLRTPTNLMVCNLAVAGLLLASIQIPFKIFDLLSPIQSRYYYPFSVSVCKMTLMIPGVCVTAISFTLMAICVDRYRAIVTPIKFKLITHPVKVAIFLPLCWLFAFSLLAPYGAFATIHPWFEQRQVCVVNWMTNHHLDIIFVKNRIVYFIPFSKMILWLLFIILVFLVPTIIMTMLYSIAARVLWREGLEKMRMMTSMSLESSSISRERCASLSLDEHRLKARKRTIKILIACFILFIASNLPYYTLLTLFEFKLIQLPNYFVRYGLINAFVLLNYTCIAYNAIIYGYFNYNFRRNAPRWFHLKNYCSQCR</sequence>
<keyword evidence="10" id="KW-1185">Reference proteome</keyword>
<keyword evidence="6" id="KW-0675">Receptor</keyword>
<dbReference type="GO" id="GO:0005886">
    <property type="term" value="C:plasma membrane"/>
    <property type="evidence" value="ECO:0000318"/>
    <property type="project" value="GO_Central"/>
</dbReference>
<dbReference type="Proteomes" id="UP000009022">
    <property type="component" value="Unassembled WGS sequence"/>
</dbReference>
<dbReference type="eggNOG" id="KOG4219">
    <property type="taxonomic scope" value="Eukaryota"/>
</dbReference>
<feature type="domain" description="G-protein coupled receptors family 1 profile" evidence="8">
    <location>
        <begin position="22"/>
        <end position="320"/>
    </location>
</feature>
<dbReference type="GO" id="GO:0032870">
    <property type="term" value="P:cellular response to hormone stimulus"/>
    <property type="evidence" value="ECO:0000318"/>
    <property type="project" value="GO_Central"/>
</dbReference>
<evidence type="ECO:0000313" key="10">
    <source>
        <dbReference type="Proteomes" id="UP000009022"/>
    </source>
</evidence>
<dbReference type="STRING" id="10228.B3SBE3"/>
<dbReference type="CTD" id="6758740"/>
<dbReference type="GO" id="GO:0004930">
    <property type="term" value="F:G protein-coupled receptor activity"/>
    <property type="evidence" value="ECO:0000318"/>
    <property type="project" value="GO_Central"/>
</dbReference>
<reference evidence="9 10" key="1">
    <citation type="journal article" date="2008" name="Nature">
        <title>The Trichoplax genome and the nature of placozoans.</title>
        <authorList>
            <person name="Srivastava M."/>
            <person name="Begovic E."/>
            <person name="Chapman J."/>
            <person name="Putnam N.H."/>
            <person name="Hellsten U."/>
            <person name="Kawashima T."/>
            <person name="Kuo A."/>
            <person name="Mitros T."/>
            <person name="Salamov A."/>
            <person name="Carpenter M.L."/>
            <person name="Signorovitch A.Y."/>
            <person name="Moreno M.A."/>
            <person name="Kamm K."/>
            <person name="Grimwood J."/>
            <person name="Schmutz J."/>
            <person name="Shapiro H."/>
            <person name="Grigoriev I.V."/>
            <person name="Buss L.W."/>
            <person name="Schierwater B."/>
            <person name="Dellaporta S.L."/>
            <person name="Rokhsar D.S."/>
        </authorList>
    </citation>
    <scope>NUCLEOTIDE SEQUENCE [LARGE SCALE GENOMIC DNA]</scope>
    <source>
        <strain evidence="9 10">Grell-BS-1999</strain>
    </source>
</reference>
<dbReference type="KEGG" id="tad:TRIADDRAFT_61584"/>
<dbReference type="CDD" id="cd00637">
    <property type="entry name" value="7tm_classA_rhodopsin-like"/>
    <property type="match status" value="1"/>
</dbReference>
<evidence type="ECO:0000256" key="5">
    <source>
        <dbReference type="ARBA" id="ARBA00023136"/>
    </source>
</evidence>
<evidence type="ECO:0000256" key="3">
    <source>
        <dbReference type="ARBA" id="ARBA00022692"/>
    </source>
</evidence>
<dbReference type="InParanoid" id="B3SBE3"/>
<evidence type="ECO:0000256" key="4">
    <source>
        <dbReference type="ARBA" id="ARBA00022989"/>
    </source>
</evidence>
<feature type="transmembrane region" description="Helical" evidence="7">
    <location>
        <begin position="263"/>
        <end position="281"/>
    </location>
</feature>
<dbReference type="OrthoDB" id="8881832at2759"/>
<dbReference type="PhylomeDB" id="B3SBE3"/>
<dbReference type="HOGENOM" id="CLU_009579_6_0_1"/>
<dbReference type="GO" id="GO:0007186">
    <property type="term" value="P:G protein-coupled receptor signaling pathway"/>
    <property type="evidence" value="ECO:0000318"/>
    <property type="project" value="GO_Central"/>
</dbReference>
<dbReference type="SUPFAM" id="SSF81321">
    <property type="entry name" value="Family A G protein-coupled receptor-like"/>
    <property type="match status" value="1"/>
</dbReference>
<gene>
    <name evidence="9" type="ORF">TRIADDRAFT_61584</name>
</gene>
<name>B3SBE3_TRIAD</name>
<dbReference type="PANTHER" id="PTHR24241">
    <property type="entry name" value="NEUROPEPTIDE RECEPTOR-RELATED G-PROTEIN COUPLED RECEPTOR"/>
    <property type="match status" value="1"/>
</dbReference>
<dbReference type="PRINTS" id="PR00237">
    <property type="entry name" value="GPCRRHODOPSN"/>
</dbReference>
<comment type="subcellular location">
    <subcellularLocation>
        <location evidence="1">Cell membrane</location>
        <topology evidence="1">Multi-pass membrane protein</topology>
    </subcellularLocation>
</comment>
<feature type="transmembrane region" description="Helical" evidence="7">
    <location>
        <begin position="189"/>
        <end position="219"/>
    </location>
</feature>
<dbReference type="GeneID" id="6758740"/>
<dbReference type="PANTHER" id="PTHR24241:SF76">
    <property type="entry name" value="NEUROPEPTIDE SIFAMIDE RECEPTOR"/>
    <property type="match status" value="1"/>
</dbReference>
<evidence type="ECO:0000313" key="9">
    <source>
        <dbReference type="EMBL" id="EDV19937.1"/>
    </source>
</evidence>
<protein>
    <recommendedName>
        <fullName evidence="8">G-protein coupled receptors family 1 profile domain-containing protein</fullName>
    </recommendedName>
</protein>
<keyword evidence="2" id="KW-1003">Cell membrane</keyword>
<evidence type="ECO:0000256" key="6">
    <source>
        <dbReference type="ARBA" id="ARBA00023170"/>
    </source>
</evidence>
<dbReference type="PROSITE" id="PS50262">
    <property type="entry name" value="G_PROTEIN_RECEP_F1_2"/>
    <property type="match status" value="1"/>
</dbReference>
<evidence type="ECO:0000256" key="2">
    <source>
        <dbReference type="ARBA" id="ARBA00022475"/>
    </source>
</evidence>
<proteinExistence type="predicted"/>
<dbReference type="EMBL" id="DS985264">
    <property type="protein sequence ID" value="EDV19937.1"/>
    <property type="molecule type" value="Genomic_DNA"/>
</dbReference>
<evidence type="ECO:0000256" key="1">
    <source>
        <dbReference type="ARBA" id="ARBA00004651"/>
    </source>
</evidence>
<dbReference type="RefSeq" id="XP_002117527.1">
    <property type="nucleotide sequence ID" value="XM_002117491.1"/>
</dbReference>
<dbReference type="Pfam" id="PF00001">
    <property type="entry name" value="7tm_1"/>
    <property type="match status" value="1"/>
</dbReference>
<dbReference type="FunFam" id="1.20.1070.10:FF:000419">
    <property type="entry name" value="Neuropeptide FF receptor 2"/>
    <property type="match status" value="1"/>
</dbReference>
<feature type="transmembrane region" description="Helical" evidence="7">
    <location>
        <begin position="127"/>
        <end position="148"/>
    </location>
</feature>